<dbReference type="AlphaFoldDB" id="A0A2T3FMM2"/>
<dbReference type="Proteomes" id="UP000241048">
    <property type="component" value="Unassembled WGS sequence"/>
</dbReference>
<dbReference type="RefSeq" id="WP_022360303.1">
    <property type="nucleotide sequence ID" value="NZ_CAUWBW010000001.1"/>
</dbReference>
<dbReference type="GeneID" id="79841044"/>
<dbReference type="InterPro" id="IPR025346">
    <property type="entry name" value="DUF4250"/>
</dbReference>
<protein>
    <submittedName>
        <fullName evidence="1">DUF4250 domain-containing protein</fullName>
    </submittedName>
</protein>
<dbReference type="EMBL" id="PYLO01000004">
    <property type="protein sequence ID" value="PST36525.1"/>
    <property type="molecule type" value="Genomic_DNA"/>
</dbReference>
<evidence type="ECO:0000313" key="2">
    <source>
        <dbReference type="Proteomes" id="UP000241048"/>
    </source>
</evidence>
<name>A0A2T3FMM2_9CLOT</name>
<organism evidence="1 2">
    <name type="scientific">Clostridium fessum</name>
    <dbReference type="NCBI Taxonomy" id="2126740"/>
    <lineage>
        <taxon>Bacteria</taxon>
        <taxon>Bacillati</taxon>
        <taxon>Bacillota</taxon>
        <taxon>Clostridia</taxon>
        <taxon>Eubacteriales</taxon>
        <taxon>Clostridiaceae</taxon>
        <taxon>Clostridium</taxon>
    </lineage>
</organism>
<reference evidence="1 2" key="1">
    <citation type="submission" date="2018-03" db="EMBL/GenBank/DDBJ databases">
        <title>Lachnoclostridium SNUG30386 gen.nov., sp.nov., isolated from human faeces.</title>
        <authorList>
            <person name="Seo B."/>
            <person name="Jeon K."/>
            <person name="Ko G."/>
        </authorList>
    </citation>
    <scope>NUCLEOTIDE SEQUENCE [LARGE SCALE GENOMIC DNA]</scope>
    <source>
        <strain evidence="1 2">SNUG30386</strain>
    </source>
</reference>
<comment type="caution">
    <text evidence="1">The sequence shown here is derived from an EMBL/GenBank/DDBJ whole genome shotgun (WGS) entry which is preliminary data.</text>
</comment>
<proteinExistence type="predicted"/>
<accession>A0A2T3FMM2</accession>
<gene>
    <name evidence="1" type="ORF">C7U56_12115</name>
</gene>
<dbReference type="Pfam" id="PF14056">
    <property type="entry name" value="DUF4250"/>
    <property type="match status" value="1"/>
</dbReference>
<evidence type="ECO:0000313" key="1">
    <source>
        <dbReference type="EMBL" id="PST36525.1"/>
    </source>
</evidence>
<keyword evidence="2" id="KW-1185">Reference proteome</keyword>
<sequence length="60" mass="7052">MAGKIPNDPIMCLSFVNTQLRDFYPDLDELCSAFDTERSELEKKLQAVGYTYDREKNQFR</sequence>